<comment type="subunit">
    <text evidence="3">The holoenzyme is a dodecamer composed of 6 PCCA/alpha subunits and 6 PCCB/beta subunits.</text>
</comment>
<dbReference type="PROSITE" id="PS50989">
    <property type="entry name" value="COA_CT_CTER"/>
    <property type="match status" value="1"/>
</dbReference>
<dbReference type="PANTHER" id="PTHR43842:SF2">
    <property type="entry name" value="PROPIONYL-COA CARBOXYLASE BETA CHAIN, MITOCHONDRIAL"/>
    <property type="match status" value="1"/>
</dbReference>
<dbReference type="PANTHER" id="PTHR43842">
    <property type="entry name" value="PROPIONYL-COA CARBOXYLASE BETA CHAIN"/>
    <property type="match status" value="1"/>
</dbReference>
<dbReference type="UniPathway" id="UPA00363">
    <property type="reaction ID" value="UER00861"/>
</dbReference>
<comment type="pathway">
    <text evidence="1">Metabolic intermediate metabolism; propanoyl-CoA degradation; succinyl-CoA from propanoyl-CoA: step 1/3.</text>
</comment>
<reference evidence="10 11" key="1">
    <citation type="journal article" date="2013" name="PLoS Genet.">
        <title>The genome and development-dependent transcriptomes of Pyronema confluens: a window into fungal evolution.</title>
        <authorList>
            <person name="Traeger S."/>
            <person name="Altegoer F."/>
            <person name="Freitag M."/>
            <person name="Gabaldon T."/>
            <person name="Kempken F."/>
            <person name="Kumar A."/>
            <person name="Marcet-Houben M."/>
            <person name="Poggeler S."/>
            <person name="Stajich J.E."/>
            <person name="Nowrousian M."/>
        </authorList>
    </citation>
    <scope>NUCLEOTIDE SEQUENCE [LARGE SCALE GENOMIC DNA]</scope>
    <source>
        <strain evidence="11">CBS 100304</strain>
        <tissue evidence="10">Vegetative mycelium</tissue>
    </source>
</reference>
<dbReference type="EMBL" id="HF935199">
    <property type="protein sequence ID" value="CCX04364.1"/>
    <property type="molecule type" value="Genomic_DNA"/>
</dbReference>
<feature type="domain" description="CoA carboxyltransferase C-terminal" evidence="9">
    <location>
        <begin position="292"/>
        <end position="534"/>
    </location>
</feature>
<evidence type="ECO:0000256" key="5">
    <source>
        <dbReference type="ARBA" id="ARBA00042797"/>
    </source>
</evidence>
<organism evidence="10 11">
    <name type="scientific">Pyronema omphalodes (strain CBS 100304)</name>
    <name type="common">Pyronema confluens</name>
    <dbReference type="NCBI Taxonomy" id="1076935"/>
    <lineage>
        <taxon>Eukaryota</taxon>
        <taxon>Fungi</taxon>
        <taxon>Dikarya</taxon>
        <taxon>Ascomycota</taxon>
        <taxon>Pezizomycotina</taxon>
        <taxon>Pezizomycetes</taxon>
        <taxon>Pezizales</taxon>
        <taxon>Pyronemataceae</taxon>
        <taxon>Pyronema</taxon>
    </lineage>
</organism>
<keyword evidence="11" id="KW-1185">Reference proteome</keyword>
<dbReference type="AlphaFoldDB" id="U4KXT5"/>
<dbReference type="SUPFAM" id="SSF52096">
    <property type="entry name" value="ClpP/crotonase"/>
    <property type="match status" value="2"/>
</dbReference>
<dbReference type="PROSITE" id="PS50980">
    <property type="entry name" value="COA_CT_NTER"/>
    <property type="match status" value="1"/>
</dbReference>
<name>U4KXT5_PYROM</name>
<evidence type="ECO:0000256" key="1">
    <source>
        <dbReference type="ARBA" id="ARBA00005060"/>
    </source>
</evidence>
<evidence type="ECO:0000256" key="4">
    <source>
        <dbReference type="ARBA" id="ARBA00041138"/>
    </source>
</evidence>
<dbReference type="STRING" id="1076935.U4KXT5"/>
<dbReference type="InterPro" id="IPR011762">
    <property type="entry name" value="COA_CT_N"/>
</dbReference>
<comment type="catalytic activity">
    <reaction evidence="7">
        <text>propanoyl-CoA + hydrogencarbonate + ATP = (S)-methylmalonyl-CoA + ADP + phosphate + H(+)</text>
        <dbReference type="Rhea" id="RHEA:23720"/>
        <dbReference type="ChEBI" id="CHEBI:15378"/>
        <dbReference type="ChEBI" id="CHEBI:17544"/>
        <dbReference type="ChEBI" id="CHEBI:30616"/>
        <dbReference type="ChEBI" id="CHEBI:43474"/>
        <dbReference type="ChEBI" id="CHEBI:57327"/>
        <dbReference type="ChEBI" id="CHEBI:57392"/>
        <dbReference type="ChEBI" id="CHEBI:456216"/>
        <dbReference type="EC" id="6.4.1.3"/>
    </reaction>
    <physiologicalReaction direction="left-to-right" evidence="7">
        <dbReference type="Rhea" id="RHEA:23721"/>
    </physiologicalReaction>
</comment>
<feature type="domain" description="CoA carboxyltransferase N-terminal" evidence="8">
    <location>
        <begin position="22"/>
        <end position="287"/>
    </location>
</feature>
<evidence type="ECO:0000256" key="3">
    <source>
        <dbReference type="ARBA" id="ARBA00038567"/>
    </source>
</evidence>
<sequence>MPNDDSASARLSQLSAQLKPADWSDISDHIETIETIARTPNLKSTGYIRQKSRGKLWVRERIDQLLDKDTFREIGSLTGTATWGENGNIVGFIPSNNVQGEGKVEGRKVLVTADDYSVRAGHADGALLEKTIYVEKLALQEGIPIIKLVDGSSGGGSVTTTKTSGYTHLPSLGPFFSPVVKQLDAGIPNIAALLGPVVGLGASRAAISHFSVISADIGYLFAAGPKIAEAATFEEDLSFSDLGGAALHCSNGTIDNLAKNEQDCFAQIRQFLSYLPSCGDRELPPFVPCSDPADRKSPDLNSLIPRRAARSFDIYTAIHAIVDSGSFFEIGHHWGRTTIVGLARLGGYPVGVLASDGTFNGGALDSLSCQKISKHLKLCDVYNLPLVQLLDCPGFAVGTAAEKAATMRWGVDMARAYYSTTMPIFSVIVRRCYGVAGGIMADARDVRSRCAWPSAEWGSLPLQGGVEVAHKAEIQRGDTTLEKLTKEYEALGNPVRTATRWGMEEMIKAEDSRERVTRWTRECYEGVLKVRVQERMVGRVKCSFR</sequence>
<dbReference type="eggNOG" id="KOG0540">
    <property type="taxonomic scope" value="Eukaryota"/>
</dbReference>
<dbReference type="InterPro" id="IPR029045">
    <property type="entry name" value="ClpP/crotonase-like_dom_sf"/>
</dbReference>
<dbReference type="InterPro" id="IPR034733">
    <property type="entry name" value="AcCoA_carboxyl_beta"/>
</dbReference>
<dbReference type="Proteomes" id="UP000018144">
    <property type="component" value="Unassembled WGS sequence"/>
</dbReference>
<gene>
    <name evidence="10" type="ORF">PCON_01912</name>
</gene>
<dbReference type="GO" id="GO:0006552">
    <property type="term" value="P:L-leucine catabolic process"/>
    <property type="evidence" value="ECO:0007669"/>
    <property type="project" value="UniProtKB-UniPathway"/>
</dbReference>
<dbReference type="OMA" id="ENTSYMF"/>
<dbReference type="Gene3D" id="3.90.226.10">
    <property type="entry name" value="2-enoyl-CoA Hydratase, Chain A, domain 1"/>
    <property type="match status" value="2"/>
</dbReference>
<comment type="catalytic activity">
    <reaction evidence="6">
        <text>butanoyl-CoA + hydrogencarbonate + ATP = (2S)-ethylmalonyl-CoA + ADP + phosphate + H(+)</text>
        <dbReference type="Rhea" id="RHEA:59520"/>
        <dbReference type="ChEBI" id="CHEBI:15378"/>
        <dbReference type="ChEBI" id="CHEBI:17544"/>
        <dbReference type="ChEBI" id="CHEBI:30616"/>
        <dbReference type="ChEBI" id="CHEBI:43474"/>
        <dbReference type="ChEBI" id="CHEBI:57371"/>
        <dbReference type="ChEBI" id="CHEBI:60909"/>
        <dbReference type="ChEBI" id="CHEBI:456216"/>
    </reaction>
    <physiologicalReaction direction="left-to-right" evidence="6">
        <dbReference type="Rhea" id="RHEA:59521"/>
    </physiologicalReaction>
</comment>
<dbReference type="InterPro" id="IPR051047">
    <property type="entry name" value="AccD/PCCB"/>
</dbReference>
<evidence type="ECO:0000256" key="7">
    <source>
        <dbReference type="ARBA" id="ARBA00049495"/>
    </source>
</evidence>
<evidence type="ECO:0000259" key="8">
    <source>
        <dbReference type="PROSITE" id="PS50980"/>
    </source>
</evidence>
<evidence type="ECO:0000313" key="10">
    <source>
        <dbReference type="EMBL" id="CCX04364.1"/>
    </source>
</evidence>
<dbReference type="GO" id="GO:0004658">
    <property type="term" value="F:propionyl-CoA carboxylase activity"/>
    <property type="evidence" value="ECO:0007669"/>
    <property type="project" value="UniProtKB-EC"/>
</dbReference>
<dbReference type="Pfam" id="PF01039">
    <property type="entry name" value="Carboxyl_trans"/>
    <property type="match status" value="1"/>
</dbReference>
<evidence type="ECO:0000256" key="2">
    <source>
        <dbReference type="ARBA" id="ARBA00013050"/>
    </source>
</evidence>
<evidence type="ECO:0000256" key="6">
    <source>
        <dbReference type="ARBA" id="ARBA00048208"/>
    </source>
</evidence>
<dbReference type="InterPro" id="IPR011763">
    <property type="entry name" value="COA_CT_C"/>
</dbReference>
<evidence type="ECO:0000259" key="9">
    <source>
        <dbReference type="PROSITE" id="PS50989"/>
    </source>
</evidence>
<proteinExistence type="predicted"/>
<evidence type="ECO:0000313" key="11">
    <source>
        <dbReference type="Proteomes" id="UP000018144"/>
    </source>
</evidence>
<dbReference type="EC" id="6.4.1.3" evidence="2"/>
<dbReference type="OrthoDB" id="439921at2759"/>
<protein>
    <recommendedName>
        <fullName evidence="4">Propionyl-CoA carboxylase beta chain, mitochondrial</fullName>
        <ecNumber evidence="2">6.4.1.3</ecNumber>
    </recommendedName>
    <alternativeName>
        <fullName evidence="5">Propanoyl-CoA:carbon dioxide ligase subunit beta</fullName>
    </alternativeName>
</protein>
<accession>U4KXT5</accession>